<feature type="region of interest" description="Disordered" evidence="1">
    <location>
        <begin position="45"/>
        <end position="138"/>
    </location>
</feature>
<organism evidence="2 3">
    <name type="scientific">Moschus moschiferus</name>
    <name type="common">Siberian musk deer</name>
    <name type="synonym">Moschus sibiricus</name>
    <dbReference type="NCBI Taxonomy" id="68415"/>
    <lineage>
        <taxon>Eukaryota</taxon>
        <taxon>Metazoa</taxon>
        <taxon>Chordata</taxon>
        <taxon>Craniata</taxon>
        <taxon>Vertebrata</taxon>
        <taxon>Euteleostomi</taxon>
        <taxon>Mammalia</taxon>
        <taxon>Eutheria</taxon>
        <taxon>Laurasiatheria</taxon>
        <taxon>Artiodactyla</taxon>
        <taxon>Ruminantia</taxon>
        <taxon>Pecora</taxon>
        <taxon>Moschidae</taxon>
        <taxon>Moschus</taxon>
    </lineage>
</organism>
<evidence type="ECO:0000256" key="1">
    <source>
        <dbReference type="SAM" id="MobiDB-lite"/>
    </source>
</evidence>
<feature type="compositionally biased region" description="Basic and acidic residues" evidence="1">
    <location>
        <begin position="113"/>
        <end position="130"/>
    </location>
</feature>
<proteinExistence type="predicted"/>
<name>A0A8C6DY20_MOSMO</name>
<feature type="compositionally biased region" description="Basic and acidic residues" evidence="1">
    <location>
        <begin position="66"/>
        <end position="77"/>
    </location>
</feature>
<dbReference type="PANTHER" id="PTHR47743">
    <property type="entry name" value="KIAA1210 / KIAA1211 FAMILY MEMBER"/>
    <property type="match status" value="1"/>
</dbReference>
<dbReference type="AlphaFoldDB" id="A0A8C6DY20"/>
<protein>
    <submittedName>
        <fullName evidence="2">Uncharacterized protein</fullName>
    </submittedName>
</protein>
<dbReference type="Proteomes" id="UP000694544">
    <property type="component" value="Unplaced"/>
</dbReference>
<sequence length="168" mass="18633">MAAGTKRREEPEILFSFIPFLGKAPGQCSEYAASEPACITSIKQEQGSFWANIPPKEPRPKRRGAAKAEMKEPRHGGTDLVCESQPRTVLTSDVKRHQKEAPTKPPKSTKTVGFEDEKILQVPSMEKETRSATLPAILPQPVEPAEPVWFSLAKKKAEAWSHIAETMQ</sequence>
<evidence type="ECO:0000313" key="2">
    <source>
        <dbReference type="Ensembl" id="ENSMMSP00000018380.1"/>
    </source>
</evidence>
<dbReference type="PANTHER" id="PTHR47743:SF2">
    <property type="entry name" value="ACROSOMAL PROTEIN KIAA1210"/>
    <property type="match status" value="1"/>
</dbReference>
<feature type="compositionally biased region" description="Basic and acidic residues" evidence="1">
    <location>
        <begin position="93"/>
        <end position="102"/>
    </location>
</feature>
<accession>A0A8C6DY20</accession>
<evidence type="ECO:0000313" key="3">
    <source>
        <dbReference type="Proteomes" id="UP000694544"/>
    </source>
</evidence>
<dbReference type="GeneTree" id="ENSGT00950000185370"/>
<reference evidence="2" key="1">
    <citation type="submission" date="2025-08" db="UniProtKB">
        <authorList>
            <consortium name="Ensembl"/>
        </authorList>
    </citation>
    <scope>IDENTIFICATION</scope>
</reference>
<dbReference type="InterPro" id="IPR026713">
    <property type="entry name" value="CRACD-like"/>
</dbReference>
<dbReference type="Ensembl" id="ENSMMST00000020299.1">
    <property type="protein sequence ID" value="ENSMMSP00000018380.1"/>
    <property type="gene ID" value="ENSMMSG00000013902.1"/>
</dbReference>
<keyword evidence="3" id="KW-1185">Reference proteome</keyword>
<reference evidence="2" key="2">
    <citation type="submission" date="2025-09" db="UniProtKB">
        <authorList>
            <consortium name="Ensembl"/>
        </authorList>
    </citation>
    <scope>IDENTIFICATION</scope>
</reference>